<dbReference type="EMBL" id="LKTM01000355">
    <property type="protein sequence ID" value="KQH76266.1"/>
    <property type="molecule type" value="Genomic_DNA"/>
</dbReference>
<evidence type="ECO:0008006" key="3">
    <source>
        <dbReference type="Google" id="ProtNLM"/>
    </source>
</evidence>
<accession>A0A0Q2LK60</accession>
<dbReference type="Proteomes" id="UP000051677">
    <property type="component" value="Unassembled WGS sequence"/>
</dbReference>
<protein>
    <recommendedName>
        <fullName evidence="3">Helix-turn-helix domain-containing protein</fullName>
    </recommendedName>
</protein>
<gene>
    <name evidence="1" type="ORF">AO501_09540</name>
</gene>
<comment type="caution">
    <text evidence="1">The sequence shown here is derived from an EMBL/GenBank/DDBJ whole genome shotgun (WGS) entry which is preliminary data.</text>
</comment>
<reference evidence="1 2" key="1">
    <citation type="submission" date="2015-10" db="EMBL/GenBank/DDBJ databases">
        <title>Mycobacterium gordonae draft genome assembly.</title>
        <authorList>
            <person name="Ustinova V."/>
            <person name="Smirnova T."/>
            <person name="Blagodatskikh K."/>
            <person name="Varlamov D."/>
            <person name="Larionova E."/>
            <person name="Chernousova L."/>
        </authorList>
    </citation>
    <scope>NUCLEOTIDE SEQUENCE [LARGE SCALE GENOMIC DNA]</scope>
    <source>
        <strain evidence="1 2">CTRI 14-8773</strain>
    </source>
</reference>
<proteinExistence type="predicted"/>
<name>A0A0Q2LK60_MYCGO</name>
<evidence type="ECO:0000313" key="1">
    <source>
        <dbReference type="EMBL" id="KQH76266.1"/>
    </source>
</evidence>
<evidence type="ECO:0000313" key="2">
    <source>
        <dbReference type="Proteomes" id="UP000051677"/>
    </source>
</evidence>
<dbReference type="AlphaFoldDB" id="A0A0Q2LK60"/>
<organism evidence="1 2">
    <name type="scientific">Mycobacterium gordonae</name>
    <dbReference type="NCBI Taxonomy" id="1778"/>
    <lineage>
        <taxon>Bacteria</taxon>
        <taxon>Bacillati</taxon>
        <taxon>Actinomycetota</taxon>
        <taxon>Actinomycetes</taxon>
        <taxon>Mycobacteriales</taxon>
        <taxon>Mycobacteriaceae</taxon>
        <taxon>Mycobacterium</taxon>
    </lineage>
</organism>
<sequence>MPEVSTGKQLAAFLQTTEAALAQDRYLNRGVPYVKVGARVRYLRSDVLNYLSANRSGGAA</sequence>